<comment type="caution">
    <text evidence="2">The sequence shown here is derived from an EMBL/GenBank/DDBJ whole genome shotgun (WGS) entry which is preliminary data.</text>
</comment>
<evidence type="ECO:0000313" key="3">
    <source>
        <dbReference type="Proteomes" id="UP000823775"/>
    </source>
</evidence>
<proteinExistence type="inferred from homology"/>
<keyword evidence="3" id="KW-1185">Reference proteome</keyword>
<comment type="catalytic activity">
    <reaction evidence="1">
        <text>O-phospho-L-threonyl-[protein] + H2O = L-threonyl-[protein] + phosphate</text>
        <dbReference type="Rhea" id="RHEA:47004"/>
        <dbReference type="Rhea" id="RHEA-COMP:11060"/>
        <dbReference type="Rhea" id="RHEA-COMP:11605"/>
        <dbReference type="ChEBI" id="CHEBI:15377"/>
        <dbReference type="ChEBI" id="CHEBI:30013"/>
        <dbReference type="ChEBI" id="CHEBI:43474"/>
        <dbReference type="ChEBI" id="CHEBI:61977"/>
        <dbReference type="EC" id="3.1.3.16"/>
    </reaction>
</comment>
<gene>
    <name evidence="2" type="ORF">HAX54_041562</name>
</gene>
<organism evidence="2 3">
    <name type="scientific">Datura stramonium</name>
    <name type="common">Jimsonweed</name>
    <name type="synonym">Common thornapple</name>
    <dbReference type="NCBI Taxonomy" id="4076"/>
    <lineage>
        <taxon>Eukaryota</taxon>
        <taxon>Viridiplantae</taxon>
        <taxon>Streptophyta</taxon>
        <taxon>Embryophyta</taxon>
        <taxon>Tracheophyta</taxon>
        <taxon>Spermatophyta</taxon>
        <taxon>Magnoliopsida</taxon>
        <taxon>eudicotyledons</taxon>
        <taxon>Gunneridae</taxon>
        <taxon>Pentapetalae</taxon>
        <taxon>asterids</taxon>
        <taxon>lamiids</taxon>
        <taxon>Solanales</taxon>
        <taxon>Solanaceae</taxon>
        <taxon>Solanoideae</taxon>
        <taxon>Datureae</taxon>
        <taxon>Datura</taxon>
    </lineage>
</organism>
<comment type="catalytic activity">
    <reaction evidence="1">
        <text>O-phospho-L-seryl-[protein] + H2O = L-seryl-[protein] + phosphate</text>
        <dbReference type="Rhea" id="RHEA:20629"/>
        <dbReference type="Rhea" id="RHEA-COMP:9863"/>
        <dbReference type="Rhea" id="RHEA-COMP:11604"/>
        <dbReference type="ChEBI" id="CHEBI:15377"/>
        <dbReference type="ChEBI" id="CHEBI:29999"/>
        <dbReference type="ChEBI" id="CHEBI:43474"/>
        <dbReference type="ChEBI" id="CHEBI:83421"/>
        <dbReference type="EC" id="3.1.3.16"/>
    </reaction>
</comment>
<keyword evidence="1" id="KW-0904">Protein phosphatase</keyword>
<keyword evidence="1" id="KW-0460">Magnesium</keyword>
<comment type="cofactor">
    <cofactor evidence="1">
        <name>Mg(2+)</name>
        <dbReference type="ChEBI" id="CHEBI:18420"/>
    </cofactor>
</comment>
<evidence type="ECO:0000313" key="2">
    <source>
        <dbReference type="EMBL" id="MCD7459645.1"/>
    </source>
</evidence>
<dbReference type="SUPFAM" id="SSF81606">
    <property type="entry name" value="PP2C-like"/>
    <property type="match status" value="1"/>
</dbReference>
<comment type="cofactor">
    <cofactor evidence="1">
        <name>Mn(2+)</name>
        <dbReference type="ChEBI" id="CHEBI:29035"/>
    </cofactor>
</comment>
<sequence length="236" mass="26322">MDIDALDVIDKDLNFRDESTNVPSSINGNFSTRMAVDSFYIPKYSKGPIGEDAHFICIESETIGVADGVGGWAKKGIDSGKYLRQLEMMNKSDDPSLAQEIKVPVKIGDVIVMASDGLWDNIHDNELEKLVRDGIVHLCEMGTFSKMLVWKIEKYALQIQKLMFKIFLCPLSFLYDGMEGVAPPKTRSPNFEHGETPGSRRTSPLISIMLCKSRLVELVGSGYQVVIPKKWKGSRS</sequence>
<dbReference type="InterPro" id="IPR039123">
    <property type="entry name" value="PPTC7"/>
</dbReference>
<keyword evidence="1" id="KW-0479">Metal-binding</keyword>
<dbReference type="Gene3D" id="3.60.40.10">
    <property type="entry name" value="PPM-type phosphatase domain"/>
    <property type="match status" value="1"/>
</dbReference>
<accession>A0ABS8SLH1</accession>
<comment type="similarity">
    <text evidence="1">Belongs to the PP2C family.</text>
</comment>
<dbReference type="EMBL" id="JACEIK010000600">
    <property type="protein sequence ID" value="MCD7459645.1"/>
    <property type="molecule type" value="Genomic_DNA"/>
</dbReference>
<protein>
    <recommendedName>
        <fullName evidence="1">Protein phosphatase</fullName>
        <ecNumber evidence="1">3.1.3.16</ecNumber>
    </recommendedName>
</protein>
<dbReference type="PANTHER" id="PTHR12320:SF65">
    <property type="entry name" value="PROTEIN PHOSPHATASE"/>
    <property type="match status" value="1"/>
</dbReference>
<keyword evidence="1" id="KW-0464">Manganese</keyword>
<reference evidence="2 3" key="1">
    <citation type="journal article" date="2021" name="BMC Genomics">
        <title>Datura genome reveals duplications of psychoactive alkaloid biosynthetic genes and high mutation rate following tissue culture.</title>
        <authorList>
            <person name="Rajewski A."/>
            <person name="Carter-House D."/>
            <person name="Stajich J."/>
            <person name="Litt A."/>
        </authorList>
    </citation>
    <scope>NUCLEOTIDE SEQUENCE [LARGE SCALE GENOMIC DNA]</scope>
    <source>
        <strain evidence="2">AR-01</strain>
    </source>
</reference>
<name>A0ABS8SLH1_DATST</name>
<evidence type="ECO:0000256" key="1">
    <source>
        <dbReference type="RuleBase" id="RU366020"/>
    </source>
</evidence>
<dbReference type="PANTHER" id="PTHR12320">
    <property type="entry name" value="PROTEIN PHOSPHATASE 2C"/>
    <property type="match status" value="1"/>
</dbReference>
<dbReference type="EC" id="3.1.3.16" evidence="1"/>
<dbReference type="InterPro" id="IPR036457">
    <property type="entry name" value="PPM-type-like_dom_sf"/>
</dbReference>
<dbReference type="Proteomes" id="UP000823775">
    <property type="component" value="Unassembled WGS sequence"/>
</dbReference>
<keyword evidence="1" id="KW-0378">Hydrolase</keyword>